<reference evidence="3" key="1">
    <citation type="submission" date="2016-12" db="EMBL/GenBank/DDBJ databases">
        <title>Comparative genomics of four Isosphaeraceae planctomycetes: a common pool of plasmids and glycoside hydrolase genes.</title>
        <authorList>
            <person name="Ivanova A."/>
        </authorList>
    </citation>
    <scope>NUCLEOTIDE SEQUENCE [LARGE SCALE GENOMIC DNA]</scope>
    <source>
        <strain evidence="3">PX4</strain>
    </source>
</reference>
<evidence type="ECO:0000313" key="2">
    <source>
        <dbReference type="EMBL" id="APW58717.1"/>
    </source>
</evidence>
<feature type="transmembrane region" description="Helical" evidence="1">
    <location>
        <begin position="13"/>
        <end position="38"/>
    </location>
</feature>
<name>A0A1U7CII4_9BACT</name>
<evidence type="ECO:0000256" key="1">
    <source>
        <dbReference type="SAM" id="Phobius"/>
    </source>
</evidence>
<keyword evidence="1" id="KW-1133">Transmembrane helix</keyword>
<evidence type="ECO:0000313" key="3">
    <source>
        <dbReference type="Proteomes" id="UP000186309"/>
    </source>
</evidence>
<proteinExistence type="predicted"/>
<gene>
    <name evidence="2" type="ORF">BSF38_00118</name>
</gene>
<organism evidence="2 3">
    <name type="scientific">Paludisphaera borealis</name>
    <dbReference type="NCBI Taxonomy" id="1387353"/>
    <lineage>
        <taxon>Bacteria</taxon>
        <taxon>Pseudomonadati</taxon>
        <taxon>Planctomycetota</taxon>
        <taxon>Planctomycetia</taxon>
        <taxon>Isosphaerales</taxon>
        <taxon>Isosphaeraceae</taxon>
        <taxon>Paludisphaera</taxon>
    </lineage>
</organism>
<keyword evidence="1" id="KW-0812">Transmembrane</keyword>
<dbReference type="KEGG" id="pbor:BSF38_00118"/>
<dbReference type="AlphaFoldDB" id="A0A1U7CII4"/>
<keyword evidence="1" id="KW-0472">Membrane</keyword>
<keyword evidence="3" id="KW-1185">Reference proteome</keyword>
<protein>
    <submittedName>
        <fullName evidence="2">Uncharacterized protein</fullName>
    </submittedName>
</protein>
<dbReference type="RefSeq" id="WP_076342993.1">
    <property type="nucleotide sequence ID" value="NZ_CP019082.1"/>
</dbReference>
<accession>A0A1U7CII4</accession>
<sequence>MLAMLPIIGPIELLIMGLASLLVWGGVITFVVFVVRALRRKTDQDRTIATLVEENRSLREALGKRQDAGV</sequence>
<dbReference type="Proteomes" id="UP000186309">
    <property type="component" value="Chromosome"/>
</dbReference>
<dbReference type="EMBL" id="CP019082">
    <property type="protein sequence ID" value="APW58717.1"/>
    <property type="molecule type" value="Genomic_DNA"/>
</dbReference>